<keyword evidence="1" id="KW-0863">Zinc-finger</keyword>
<dbReference type="PROSITE" id="PS50157">
    <property type="entry name" value="ZINC_FINGER_C2H2_2"/>
    <property type="match status" value="1"/>
</dbReference>
<dbReference type="Proteomes" id="UP001153709">
    <property type="component" value="Chromosome 3"/>
</dbReference>
<organism evidence="3 4">
    <name type="scientific">Diabrotica balteata</name>
    <name type="common">Banded cucumber beetle</name>
    <dbReference type="NCBI Taxonomy" id="107213"/>
    <lineage>
        <taxon>Eukaryota</taxon>
        <taxon>Metazoa</taxon>
        <taxon>Ecdysozoa</taxon>
        <taxon>Arthropoda</taxon>
        <taxon>Hexapoda</taxon>
        <taxon>Insecta</taxon>
        <taxon>Pterygota</taxon>
        <taxon>Neoptera</taxon>
        <taxon>Endopterygota</taxon>
        <taxon>Coleoptera</taxon>
        <taxon>Polyphaga</taxon>
        <taxon>Cucujiformia</taxon>
        <taxon>Chrysomeloidea</taxon>
        <taxon>Chrysomelidae</taxon>
        <taxon>Galerucinae</taxon>
        <taxon>Diabroticina</taxon>
        <taxon>Diabroticites</taxon>
        <taxon>Diabrotica</taxon>
    </lineage>
</organism>
<gene>
    <name evidence="3" type="ORF">DIABBA_LOCUS5127</name>
</gene>
<dbReference type="AlphaFoldDB" id="A0A9N9SVF6"/>
<dbReference type="SMART" id="SM00355">
    <property type="entry name" value="ZnF_C2H2"/>
    <property type="match status" value="2"/>
</dbReference>
<dbReference type="SUPFAM" id="SSF57667">
    <property type="entry name" value="beta-beta-alpha zinc fingers"/>
    <property type="match status" value="1"/>
</dbReference>
<keyword evidence="1" id="KW-0862">Zinc</keyword>
<protein>
    <recommendedName>
        <fullName evidence="2">C2H2-type domain-containing protein</fullName>
    </recommendedName>
</protein>
<feature type="domain" description="C2H2-type" evidence="2">
    <location>
        <begin position="49"/>
        <end position="76"/>
    </location>
</feature>
<evidence type="ECO:0000259" key="2">
    <source>
        <dbReference type="PROSITE" id="PS50157"/>
    </source>
</evidence>
<dbReference type="InterPro" id="IPR036236">
    <property type="entry name" value="Znf_C2H2_sf"/>
</dbReference>
<accession>A0A9N9SVF6</accession>
<evidence type="ECO:0000256" key="1">
    <source>
        <dbReference type="PROSITE-ProRule" id="PRU00042"/>
    </source>
</evidence>
<keyword evidence="4" id="KW-1185">Reference proteome</keyword>
<dbReference type="EMBL" id="OU898278">
    <property type="protein sequence ID" value="CAG9831546.1"/>
    <property type="molecule type" value="Genomic_DNA"/>
</dbReference>
<name>A0A9N9SVF6_DIABA</name>
<dbReference type="Pfam" id="PF00096">
    <property type="entry name" value="zf-C2H2"/>
    <property type="match status" value="1"/>
</dbReference>
<dbReference type="Gene3D" id="3.30.160.60">
    <property type="entry name" value="Classic Zinc Finger"/>
    <property type="match status" value="1"/>
</dbReference>
<evidence type="ECO:0000313" key="3">
    <source>
        <dbReference type="EMBL" id="CAG9831546.1"/>
    </source>
</evidence>
<dbReference type="GO" id="GO:0008270">
    <property type="term" value="F:zinc ion binding"/>
    <property type="evidence" value="ECO:0007669"/>
    <property type="project" value="UniProtKB-KW"/>
</dbReference>
<dbReference type="Pfam" id="PF13909">
    <property type="entry name" value="zf-H2C2_5"/>
    <property type="match status" value="1"/>
</dbReference>
<dbReference type="InterPro" id="IPR013087">
    <property type="entry name" value="Znf_C2H2_type"/>
</dbReference>
<sequence length="123" mass="14052">MGRLGLNTNKFGGIPPHLVLPMLLMKQNMKNSMLSITRVKSESPDEPKVFCPSCGRGYKLKSSLRNHMKWECGKEPQFKCPYCTYKAKQKMHITRHIERMHKVIDYSAVKKEPADTVNSNAAN</sequence>
<keyword evidence="1" id="KW-0479">Metal-binding</keyword>
<evidence type="ECO:0000313" key="4">
    <source>
        <dbReference type="Proteomes" id="UP001153709"/>
    </source>
</evidence>
<proteinExistence type="predicted"/>
<reference evidence="3" key="1">
    <citation type="submission" date="2022-01" db="EMBL/GenBank/DDBJ databases">
        <authorList>
            <person name="King R."/>
        </authorList>
    </citation>
    <scope>NUCLEOTIDE SEQUENCE</scope>
</reference>
<dbReference type="OrthoDB" id="10004641at2759"/>